<accession>A0AAV5AS58</accession>
<dbReference type="GO" id="GO:0008239">
    <property type="term" value="F:dipeptidyl-peptidase activity"/>
    <property type="evidence" value="ECO:0007669"/>
    <property type="project" value="TreeGrafter"/>
</dbReference>
<sequence>MKYITHLFFLLSFSIFSQQKEITLQEIYTGKFRTEKLQEMHALSNGKEFVVVNYDEAYQPSIDVYDYSSFSKKRTLISSTELSNFRFDDYKFSPDEQKILLASDTESIFRHSQKANYYVFDLKTQQKTIVFNQKIQEPLFSPDGTKIAFAYQNNLYIKDLQNDKTTQITFDGKDNEIINGITDWVYEEEFSVVRMFDWSSDSQKIAFIRFDQRNVPEFSMDIYGKELYPKPMVFKYPKAGENNSKVNALVYYLSEDKLQEIELNMPYYIPRLQWTKDPNVVSLQTMNRHQNEFKLLYYNVLTEKNTIVYSEKNTTYVEIPSLHILSNNNFMITSEKDGFNHIYLYSKEGKQLQQLTRGNWEVTDFYGFDEKSKTAYYQSTERGAINRDVYAISLKATQKMLLTEKKGINDVSFSADFSYFIETHQSATEPPIIGIFETKTRKKNKQIIDNQRVKKLVDNYTLVRKEFQVLNINGNNLNMWMLKPSNFDATKKYPVLMYQYSGPGSQSVQNEWFDYNDYWHLLLTQRGYIVVCVDGRGTGAKGADFKKITQFQLGKYEVEDQIKTAEYLSKLPYIDASRIGIWGWSFGGFTSANCILKGNHIFKMAIAVAPVTNWRFYDTIYTERYMKTPAENPQGYDQNSPLNYTQNLIGKFLLIHGSADDNVHLQNTMHLVESLIQHNKSFQWFIYPDKNHSIYGGNTRIHLFEEMTKFVLENL</sequence>
<dbReference type="PANTHER" id="PTHR11731:SF193">
    <property type="entry name" value="DIPEPTIDYL PEPTIDASE 9"/>
    <property type="match status" value="1"/>
</dbReference>
<dbReference type="Gene3D" id="3.40.50.1820">
    <property type="entry name" value="alpha/beta hydrolase"/>
    <property type="match status" value="1"/>
</dbReference>
<organism evidence="4 6">
    <name type="scientific">Capnocytophaga catalasegens</name>
    <dbReference type="NCBI Taxonomy" id="1004260"/>
    <lineage>
        <taxon>Bacteria</taxon>
        <taxon>Pseudomonadati</taxon>
        <taxon>Bacteroidota</taxon>
        <taxon>Flavobacteriia</taxon>
        <taxon>Flavobacteriales</taxon>
        <taxon>Flavobacteriaceae</taxon>
        <taxon>Capnocytophaga</taxon>
    </lineage>
</organism>
<dbReference type="GO" id="GO:0008236">
    <property type="term" value="F:serine-type peptidase activity"/>
    <property type="evidence" value="ECO:0007669"/>
    <property type="project" value="InterPro"/>
</dbReference>
<evidence type="ECO:0000313" key="6">
    <source>
        <dbReference type="Proteomes" id="UP001207736"/>
    </source>
</evidence>
<dbReference type="Gene3D" id="2.140.10.30">
    <property type="entry name" value="Dipeptidylpeptidase IV, N-terminal domain"/>
    <property type="match status" value="1"/>
</dbReference>
<dbReference type="SUPFAM" id="SSF53474">
    <property type="entry name" value="alpha/beta-Hydrolases"/>
    <property type="match status" value="1"/>
</dbReference>
<dbReference type="GO" id="GO:0006508">
    <property type="term" value="P:proteolysis"/>
    <property type="evidence" value="ECO:0007669"/>
    <property type="project" value="InterPro"/>
</dbReference>
<dbReference type="InterPro" id="IPR050278">
    <property type="entry name" value="Serine_Prot_S9B/DPPIV"/>
</dbReference>
<comment type="caution">
    <text evidence="4">The sequence shown here is derived from an EMBL/GenBank/DDBJ whole genome shotgun (WGS) entry which is preliminary data.</text>
</comment>
<evidence type="ECO:0000256" key="1">
    <source>
        <dbReference type="ARBA" id="ARBA00023180"/>
    </source>
</evidence>
<dbReference type="Proteomes" id="UP001208692">
    <property type="component" value="Unassembled WGS sequence"/>
</dbReference>
<dbReference type="AlphaFoldDB" id="A0AAV5AS58"/>
<name>A0AAV5AS58_9FLAO</name>
<dbReference type="EMBL" id="BQKB01000011">
    <property type="protein sequence ID" value="GJM52341.1"/>
    <property type="molecule type" value="Genomic_DNA"/>
</dbReference>
<evidence type="ECO:0000259" key="2">
    <source>
        <dbReference type="Pfam" id="PF00326"/>
    </source>
</evidence>
<dbReference type="Proteomes" id="UP001207736">
    <property type="component" value="Unassembled WGS sequence"/>
</dbReference>
<evidence type="ECO:0000313" key="4">
    <source>
        <dbReference type="EMBL" id="GJM49080.1"/>
    </source>
</evidence>
<dbReference type="EMBL" id="BQKA01000001">
    <property type="protein sequence ID" value="GJM49080.1"/>
    <property type="molecule type" value="Genomic_DNA"/>
</dbReference>
<dbReference type="Pfam" id="PF00930">
    <property type="entry name" value="DPPIV_N"/>
    <property type="match status" value="1"/>
</dbReference>
<dbReference type="PANTHER" id="PTHR11731">
    <property type="entry name" value="PROTEASE FAMILY S9B,C DIPEPTIDYL-PEPTIDASE IV-RELATED"/>
    <property type="match status" value="1"/>
</dbReference>
<reference evidence="4 7" key="1">
    <citation type="submission" date="2021-11" db="EMBL/GenBank/DDBJ databases">
        <title>Draft genome sequence of Capnocytophaga sp. strain KC07075 isolated from cat oral cavity.</title>
        <authorList>
            <person name="Suzuki M."/>
            <person name="Imaoka K."/>
            <person name="Kimura M."/>
            <person name="Morikawa S."/>
            <person name="Maeda K."/>
        </authorList>
    </citation>
    <scope>NUCLEOTIDE SEQUENCE</scope>
    <source>
        <strain evidence="4">KC07075</strain>
        <strain evidence="5 7">KC07079</strain>
    </source>
</reference>
<feature type="domain" description="Peptidase S9 prolyl oligopeptidase catalytic" evidence="2">
    <location>
        <begin position="522"/>
        <end position="715"/>
    </location>
</feature>
<evidence type="ECO:0000313" key="5">
    <source>
        <dbReference type="EMBL" id="GJM52341.1"/>
    </source>
</evidence>
<dbReference type="FunFam" id="3.40.50.1820:FF:000003">
    <property type="entry name" value="Dipeptidyl peptidase 4"/>
    <property type="match status" value="1"/>
</dbReference>
<keyword evidence="7" id="KW-1185">Reference proteome</keyword>
<proteinExistence type="predicted"/>
<dbReference type="SUPFAM" id="SSF82171">
    <property type="entry name" value="DPP6 N-terminal domain-like"/>
    <property type="match status" value="1"/>
</dbReference>
<keyword evidence="1" id="KW-0325">Glycoprotein</keyword>
<dbReference type="InterPro" id="IPR029058">
    <property type="entry name" value="AB_hydrolase_fold"/>
</dbReference>
<protein>
    <submittedName>
        <fullName evidence="4">Peptidase S9</fullName>
    </submittedName>
</protein>
<gene>
    <name evidence="4" type="primary">pepX1</name>
    <name evidence="4" type="ORF">RCZ15_00560</name>
    <name evidence="5" type="ORF">RCZ16_06590</name>
</gene>
<dbReference type="InterPro" id="IPR002469">
    <property type="entry name" value="Peptidase_S9B_N"/>
</dbReference>
<dbReference type="InterPro" id="IPR001375">
    <property type="entry name" value="Peptidase_S9_cat"/>
</dbReference>
<evidence type="ECO:0000259" key="3">
    <source>
        <dbReference type="Pfam" id="PF00930"/>
    </source>
</evidence>
<dbReference type="RefSeq" id="WP_264845008.1">
    <property type="nucleotide sequence ID" value="NZ_BPMA01000002.1"/>
</dbReference>
<feature type="domain" description="Dipeptidylpeptidase IV N-terminal" evidence="3">
    <location>
        <begin position="93"/>
        <end position="431"/>
    </location>
</feature>
<evidence type="ECO:0000313" key="7">
    <source>
        <dbReference type="Proteomes" id="UP001208692"/>
    </source>
</evidence>
<dbReference type="Pfam" id="PF00326">
    <property type="entry name" value="Peptidase_S9"/>
    <property type="match status" value="1"/>
</dbReference>